<dbReference type="Pfam" id="PF00106">
    <property type="entry name" value="adh_short"/>
    <property type="match status" value="2"/>
</dbReference>
<dbReference type="SUPFAM" id="SSF51735">
    <property type="entry name" value="NAD(P)-binding Rossmann-fold domains"/>
    <property type="match status" value="1"/>
</dbReference>
<dbReference type="PANTHER" id="PTHR43157">
    <property type="entry name" value="PHOSPHATIDYLINOSITOL-GLYCAN BIOSYNTHESIS CLASS F PROTEIN-RELATED"/>
    <property type="match status" value="1"/>
</dbReference>
<dbReference type="InterPro" id="IPR002347">
    <property type="entry name" value="SDR_fam"/>
</dbReference>
<dbReference type="EMBL" id="CAXLJM020000020">
    <property type="protein sequence ID" value="CAL8087259.1"/>
    <property type="molecule type" value="Genomic_DNA"/>
</dbReference>
<dbReference type="Gene3D" id="3.40.50.720">
    <property type="entry name" value="NAD(P)-binding Rossmann-like Domain"/>
    <property type="match status" value="1"/>
</dbReference>
<evidence type="ECO:0000256" key="2">
    <source>
        <dbReference type="RuleBase" id="RU000363"/>
    </source>
</evidence>
<dbReference type="PANTHER" id="PTHR43157:SF64">
    <property type="entry name" value="RETINOL DEHYDROGENASE 14"/>
    <property type="match status" value="1"/>
</dbReference>
<keyword evidence="1" id="KW-0560">Oxidoreductase</keyword>
<gene>
    <name evidence="3" type="ORF">ODALV1_LOCUS6679</name>
</gene>
<dbReference type="PRINTS" id="PR00080">
    <property type="entry name" value="SDRFAMILY"/>
</dbReference>
<comment type="similarity">
    <text evidence="2">Belongs to the short-chain dehydrogenases/reductases (SDR) family.</text>
</comment>
<evidence type="ECO:0008006" key="5">
    <source>
        <dbReference type="Google" id="ProtNLM"/>
    </source>
</evidence>
<evidence type="ECO:0000256" key="1">
    <source>
        <dbReference type="ARBA" id="ARBA00023002"/>
    </source>
</evidence>
<evidence type="ECO:0000313" key="4">
    <source>
        <dbReference type="Proteomes" id="UP001642540"/>
    </source>
</evidence>
<reference evidence="3 4" key="1">
    <citation type="submission" date="2024-08" db="EMBL/GenBank/DDBJ databases">
        <authorList>
            <person name="Cucini C."/>
            <person name="Frati F."/>
        </authorList>
    </citation>
    <scope>NUCLEOTIDE SEQUENCE [LARGE SCALE GENOMIC DNA]</scope>
</reference>
<dbReference type="InterPro" id="IPR036291">
    <property type="entry name" value="NAD(P)-bd_dom_sf"/>
</dbReference>
<name>A0ABP1Q4R4_9HEXA</name>
<protein>
    <recommendedName>
        <fullName evidence="5">Retinol dehydrogenase 11</fullName>
    </recommendedName>
</protein>
<proteinExistence type="inferred from homology"/>
<comment type="caution">
    <text evidence="3">The sequence shown here is derived from an EMBL/GenBank/DDBJ whole genome shotgun (WGS) entry which is preliminary data.</text>
</comment>
<keyword evidence="4" id="KW-1185">Reference proteome</keyword>
<evidence type="ECO:0000313" key="3">
    <source>
        <dbReference type="EMBL" id="CAL8087259.1"/>
    </source>
</evidence>
<dbReference type="Proteomes" id="UP001642540">
    <property type="component" value="Unassembled WGS sequence"/>
</dbReference>
<accession>A0ABP1Q4R4</accession>
<sequence>MGLHATPYQLAYFLFEYIFAHIVELFRGPPPRTEDNVDGKVVVVTGANSGLGKYTAEEMAKRGAVVIMGCRNMTTGQEAQNEIKEKSGSNTIELYSLDLSDMTSIRSFAATVLKEHPVVDILVNNAGISLNDSTRTFTKDGFEMHMGTNHLGHFLLTNLLLESLKKSSFKRIITVSSTACVMSNIDLSDLMMEKAQNLGLGNTMPYNNSKFANALFTKELAKRMEPFNVKAYSVCPGLAKTDIFRHYSAGVRTLMNVMSVFGIPVEKGADSILLCGLAQEVSQDSGKFFRFSKHFAAIEKLFTDEMSEGLWEISEKLVGLKKPQ</sequence>
<dbReference type="PRINTS" id="PR00081">
    <property type="entry name" value="GDHRDH"/>
</dbReference>
<organism evidence="3 4">
    <name type="scientific">Orchesella dallaii</name>
    <dbReference type="NCBI Taxonomy" id="48710"/>
    <lineage>
        <taxon>Eukaryota</taxon>
        <taxon>Metazoa</taxon>
        <taxon>Ecdysozoa</taxon>
        <taxon>Arthropoda</taxon>
        <taxon>Hexapoda</taxon>
        <taxon>Collembola</taxon>
        <taxon>Entomobryomorpha</taxon>
        <taxon>Entomobryoidea</taxon>
        <taxon>Orchesellidae</taxon>
        <taxon>Orchesellinae</taxon>
        <taxon>Orchesella</taxon>
    </lineage>
</organism>